<protein>
    <recommendedName>
        <fullName evidence="1">DUF4218 domain-containing protein</fullName>
    </recommendedName>
</protein>
<dbReference type="PANTHER" id="PTHR48451">
    <property type="entry name" value="DUF4218 DOMAIN-CONTAINING PROTEIN"/>
    <property type="match status" value="1"/>
</dbReference>
<comment type="caution">
    <text evidence="2">The sequence shown here is derived from an EMBL/GenBank/DDBJ whole genome shotgun (WGS) entry which is preliminary data.</text>
</comment>
<dbReference type="AlphaFoldDB" id="A0A9D4WFT3"/>
<sequence length="255" mass="29024">MGKLKSHNKAKPEGSIVEGYHFEEILTFCSRYLENIDARWIQPRRVDDDPIGDIQTGSRVSELFPRVGKPVGGSFYYTLTPIEKLQPHRHVLTNYPIVDDYLKKFRSITQNQMKHSQRSVNEINKKVYREFVHWFRNRICNNLDNIHGLDKDVLISLAYGPFDKSMKGRPRFVQPGELEVNKKRICSTTTRKSSITPPPTKTTITHLPIQTTVTPPPIETTITPPPIQTTKDVVVEDKDGDVVVGDGTEDDVVGD</sequence>
<evidence type="ECO:0000313" key="3">
    <source>
        <dbReference type="Proteomes" id="UP001058974"/>
    </source>
</evidence>
<evidence type="ECO:0000313" key="2">
    <source>
        <dbReference type="EMBL" id="KAI5400917.1"/>
    </source>
</evidence>
<feature type="domain" description="DUF4218" evidence="1">
    <location>
        <begin position="6"/>
        <end position="46"/>
    </location>
</feature>
<dbReference type="Proteomes" id="UP001058974">
    <property type="component" value="Chromosome 6"/>
</dbReference>
<name>A0A9D4WFT3_PEA</name>
<reference evidence="2 3" key="1">
    <citation type="journal article" date="2022" name="Nat. Genet.">
        <title>Improved pea reference genome and pan-genome highlight genomic features and evolutionary characteristics.</title>
        <authorList>
            <person name="Yang T."/>
            <person name="Liu R."/>
            <person name="Luo Y."/>
            <person name="Hu S."/>
            <person name="Wang D."/>
            <person name="Wang C."/>
            <person name="Pandey M.K."/>
            <person name="Ge S."/>
            <person name="Xu Q."/>
            <person name="Li N."/>
            <person name="Li G."/>
            <person name="Huang Y."/>
            <person name="Saxena R.K."/>
            <person name="Ji Y."/>
            <person name="Li M."/>
            <person name="Yan X."/>
            <person name="He Y."/>
            <person name="Liu Y."/>
            <person name="Wang X."/>
            <person name="Xiang C."/>
            <person name="Varshney R.K."/>
            <person name="Ding H."/>
            <person name="Gao S."/>
            <person name="Zong X."/>
        </authorList>
    </citation>
    <scope>NUCLEOTIDE SEQUENCE [LARGE SCALE GENOMIC DNA]</scope>
    <source>
        <strain evidence="2 3">cv. Zhongwan 6</strain>
    </source>
</reference>
<organism evidence="2 3">
    <name type="scientific">Pisum sativum</name>
    <name type="common">Garden pea</name>
    <name type="synonym">Lathyrus oleraceus</name>
    <dbReference type="NCBI Taxonomy" id="3888"/>
    <lineage>
        <taxon>Eukaryota</taxon>
        <taxon>Viridiplantae</taxon>
        <taxon>Streptophyta</taxon>
        <taxon>Embryophyta</taxon>
        <taxon>Tracheophyta</taxon>
        <taxon>Spermatophyta</taxon>
        <taxon>Magnoliopsida</taxon>
        <taxon>eudicotyledons</taxon>
        <taxon>Gunneridae</taxon>
        <taxon>Pentapetalae</taxon>
        <taxon>rosids</taxon>
        <taxon>fabids</taxon>
        <taxon>Fabales</taxon>
        <taxon>Fabaceae</taxon>
        <taxon>Papilionoideae</taxon>
        <taxon>50 kb inversion clade</taxon>
        <taxon>NPAAA clade</taxon>
        <taxon>Hologalegina</taxon>
        <taxon>IRL clade</taxon>
        <taxon>Fabeae</taxon>
        <taxon>Lathyrus</taxon>
    </lineage>
</organism>
<dbReference type="Pfam" id="PF13960">
    <property type="entry name" value="DUF4218"/>
    <property type="match status" value="1"/>
</dbReference>
<proteinExistence type="predicted"/>
<dbReference type="InterPro" id="IPR025452">
    <property type="entry name" value="DUF4218"/>
</dbReference>
<accession>A0A9D4WFT3</accession>
<dbReference type="EMBL" id="JAMSHJ010000006">
    <property type="protein sequence ID" value="KAI5400917.1"/>
    <property type="molecule type" value="Genomic_DNA"/>
</dbReference>
<dbReference type="PANTHER" id="PTHR48451:SF1">
    <property type="entry name" value="DUF4218 DOMAIN-CONTAINING PROTEIN"/>
    <property type="match status" value="1"/>
</dbReference>
<evidence type="ECO:0000259" key="1">
    <source>
        <dbReference type="Pfam" id="PF13960"/>
    </source>
</evidence>
<dbReference type="Gramene" id="Psat06G0567200-T1">
    <property type="protein sequence ID" value="KAI5400917.1"/>
    <property type="gene ID" value="KIW84_065672"/>
</dbReference>
<gene>
    <name evidence="2" type="ORF">KIW84_065672</name>
</gene>
<keyword evidence="3" id="KW-1185">Reference proteome</keyword>